<keyword evidence="10" id="KW-1185">Reference proteome</keyword>
<dbReference type="HAMAP" id="MF_03022">
    <property type="entry name" value="Katanin_p80_B1"/>
    <property type="match status" value="1"/>
</dbReference>
<keyword evidence="2 7" id="KW-0963">Cytoplasm</keyword>
<protein>
    <recommendedName>
        <fullName evidence="7">Katanin p80 WD40 repeat-containing subunit B1</fullName>
        <shortName evidence="7">Katanin p80 subunit B1</shortName>
    </recommendedName>
    <alternativeName>
        <fullName evidence="7">p80 katanin</fullName>
    </alternativeName>
</protein>
<evidence type="ECO:0000256" key="3">
    <source>
        <dbReference type="ARBA" id="ARBA00022574"/>
    </source>
</evidence>
<evidence type="ECO:0000256" key="4">
    <source>
        <dbReference type="ARBA" id="ARBA00022701"/>
    </source>
</evidence>
<evidence type="ECO:0000313" key="11">
    <source>
        <dbReference type="RefSeq" id="XP_013773992.1"/>
    </source>
</evidence>
<comment type="subunit">
    <text evidence="7">Interacts with KATNA1. This interaction enhances the microtubule binding and severing activity of KATNA1 and also targets this activity to the centrosome.</text>
</comment>
<evidence type="ECO:0000313" key="10">
    <source>
        <dbReference type="Proteomes" id="UP000694941"/>
    </source>
</evidence>
<keyword evidence="7" id="KW-0131">Cell cycle</keyword>
<dbReference type="PROSITE" id="PS50294">
    <property type="entry name" value="WD_REPEATS_REGION"/>
    <property type="match status" value="5"/>
</dbReference>
<feature type="domain" description="Katanin p80 subunit C-terminal" evidence="9">
    <location>
        <begin position="639"/>
        <end position="797"/>
    </location>
</feature>
<comment type="similarity">
    <text evidence="7">Belongs to the WD repeat KATNB1 family.</text>
</comment>
<evidence type="ECO:0000259" key="9">
    <source>
        <dbReference type="Pfam" id="PF13925"/>
    </source>
</evidence>
<organism evidence="10 11">
    <name type="scientific">Limulus polyphemus</name>
    <name type="common">Atlantic horseshoe crab</name>
    <dbReference type="NCBI Taxonomy" id="6850"/>
    <lineage>
        <taxon>Eukaryota</taxon>
        <taxon>Metazoa</taxon>
        <taxon>Ecdysozoa</taxon>
        <taxon>Arthropoda</taxon>
        <taxon>Chelicerata</taxon>
        <taxon>Merostomata</taxon>
        <taxon>Xiphosura</taxon>
        <taxon>Limulidae</taxon>
        <taxon>Limulus</taxon>
    </lineage>
</organism>
<dbReference type="InterPro" id="IPR026962">
    <property type="entry name" value="KTNB1"/>
</dbReference>
<evidence type="ECO:0000256" key="7">
    <source>
        <dbReference type="HAMAP-Rule" id="MF_03022"/>
    </source>
</evidence>
<dbReference type="Gene3D" id="2.130.10.10">
    <property type="entry name" value="YVTN repeat-like/Quinoprotein amine dehydrogenase"/>
    <property type="match status" value="2"/>
</dbReference>
<dbReference type="InterPro" id="IPR036322">
    <property type="entry name" value="WD40_repeat_dom_sf"/>
</dbReference>
<comment type="function">
    <text evidence="7">Participates in a complex which severs microtubules in an ATP-dependent manner. May act to target the enzymatic subunit of this complex to sites of action such as the centrosome. Microtubule severing may promote rapid reorganization of cellular microtubule arrays and the release of microtubules from the centrosome following nucleation.</text>
</comment>
<feature type="repeat" description="WD" evidence="8">
    <location>
        <begin position="122"/>
        <end position="163"/>
    </location>
</feature>
<dbReference type="InterPro" id="IPR020472">
    <property type="entry name" value="WD40_PAC1"/>
</dbReference>
<dbReference type="PRINTS" id="PR00320">
    <property type="entry name" value="GPROTEINBRPT"/>
</dbReference>
<dbReference type="RefSeq" id="XP_013773992.1">
    <property type="nucleotide sequence ID" value="XM_013918538.2"/>
</dbReference>
<dbReference type="Pfam" id="PF13925">
    <property type="entry name" value="Katanin_con80"/>
    <property type="match status" value="1"/>
</dbReference>
<dbReference type="SMART" id="SM00320">
    <property type="entry name" value="WD40"/>
    <property type="match status" value="6"/>
</dbReference>
<name>A0ABM1B3E4_LIMPO</name>
<dbReference type="InterPro" id="IPR015943">
    <property type="entry name" value="WD40/YVTN_repeat-like_dom_sf"/>
</dbReference>
<dbReference type="SUPFAM" id="SSF50978">
    <property type="entry name" value="WD40 repeat-like"/>
    <property type="match status" value="1"/>
</dbReference>
<dbReference type="InterPro" id="IPR028021">
    <property type="entry name" value="Katanin_C-terminal"/>
</dbReference>
<feature type="repeat" description="WD" evidence="8">
    <location>
        <begin position="80"/>
        <end position="121"/>
    </location>
</feature>
<proteinExistence type="inferred from homology"/>
<dbReference type="PANTHER" id="PTHR19845:SF0">
    <property type="entry name" value="KATANIN P80 WD40 REPEAT-CONTAINING SUBUNIT B1"/>
    <property type="match status" value="1"/>
</dbReference>
<comment type="subcellular location">
    <subcellularLocation>
        <location evidence="1 7">Cytoplasm</location>
        <location evidence="1 7">Cytoskeleton</location>
    </subcellularLocation>
    <subcellularLocation>
        <location evidence="7">Cytoplasm</location>
    </subcellularLocation>
    <subcellularLocation>
        <location evidence="7">Cytoplasm</location>
        <location evidence="7">Cytoskeleton</location>
        <location evidence="7">Microtubule organizing center</location>
        <location evidence="7">Centrosome</location>
    </subcellularLocation>
    <subcellularLocation>
        <location evidence="7">Cytoplasm</location>
        <location evidence="7">Cytoskeleton</location>
        <location evidence="7">Spindle pole</location>
    </subcellularLocation>
    <subcellularLocation>
        <location evidence="7">Cytoplasm</location>
        <location evidence="7">Cytoskeleton</location>
        <location evidence="7">Spindle</location>
    </subcellularLocation>
    <text evidence="7">Predominantly cytoplasmic. Localized to the interphase centrosome and mitotic spindle poles.</text>
</comment>
<evidence type="ECO:0000256" key="5">
    <source>
        <dbReference type="ARBA" id="ARBA00022737"/>
    </source>
</evidence>
<sequence>MHRVKGPSALFGVERKPKPQEQKRLIQSNYSVRWEEFVAHGSNVSCLALGKKSGRVIVTGGEDKKVNLWAVGKPNCIMSLTGHITAVECVKFNHSEDVVCAGSVSGALKVWDLEAAKILRTLTGHKSSVKCLDFHPYGDFIAFGSLDTNIKLWDIRRKGCIYTYKGHSKPVNNLKFSPDGRWIASAGDDGTVKLWDLPSGKMLTEFRGHTGPVTDVEFHPNEFLLASGSTDRSVRFWDLENFQQVSSSDGDCGPISCIYFSPDGECVFGGSQDVLKVYGWEPFRTFDTLVMGWGRVADISVSQNQLIAGAFSFTNVCVYVVDLKRVQPFGAPPVSPTKSCAPYTTTTSPGNHIRKSFIKGQTAGDQTLSLQVLTGEDSDNLISQSDSGDDPQSCADIKEHSYYNEIFHPAREICRTPPKTKPFPAPPEDLLSNSSSQFGIIKPSEKATPTLFTALPENSFNPIVERCEKISSSSTLVNNTLSSPGLNTSYTKIMDFNSLKCSPLQHSVDTPLTNHVQPLKKPMNIVSKTMWNSEPSSVSIVRPVPIVPEKDVQLRKSVAFPEQTYGTTPGFSDFNTLFPDNQPHRGPGNYVEFVPDQRDHPVGLELEDFLPRHLQNSLRIGSQPQPEMSEAEAMSSIFKGHQSMITVFQHRRKNLQIVLAQWTTKEPQTALDAAINMNDMALIVDMLNIICLRAQLWSLDICQLLLPTIFELLQSKFESYMSVGCNSLKLILKNFATVIKTNITAPPGIGVDITREERYNKCVSCYNHLLSIRSFLLKRQTMQGKLGHSFRELHLLMQSLE</sequence>
<dbReference type="Pfam" id="PF00400">
    <property type="entry name" value="WD40"/>
    <property type="match status" value="5"/>
</dbReference>
<feature type="repeat" description="WD" evidence="8">
    <location>
        <begin position="164"/>
        <end position="205"/>
    </location>
</feature>
<accession>A0ABM1B3E4</accession>
<evidence type="ECO:0000256" key="1">
    <source>
        <dbReference type="ARBA" id="ARBA00004245"/>
    </source>
</evidence>
<keyword evidence="3 8" id="KW-0853">WD repeat</keyword>
<dbReference type="GeneID" id="106458972"/>
<keyword evidence="7" id="KW-0498">Mitosis</keyword>
<keyword evidence="4 7" id="KW-0493">Microtubule</keyword>
<evidence type="ECO:0000256" key="8">
    <source>
        <dbReference type="PROSITE-ProRule" id="PRU00221"/>
    </source>
</evidence>
<dbReference type="CDD" id="cd00200">
    <property type="entry name" value="WD40"/>
    <property type="match status" value="1"/>
</dbReference>
<dbReference type="PROSITE" id="PS00678">
    <property type="entry name" value="WD_REPEATS_1"/>
    <property type="match status" value="2"/>
</dbReference>
<evidence type="ECO:0000256" key="6">
    <source>
        <dbReference type="ARBA" id="ARBA00023212"/>
    </source>
</evidence>
<keyword evidence="6 7" id="KW-0206">Cytoskeleton</keyword>
<gene>
    <name evidence="11" type="primary">LOC106458972</name>
    <name evidence="7" type="synonym">KATNB1</name>
</gene>
<dbReference type="PANTHER" id="PTHR19845">
    <property type="entry name" value="KATANIN P80 SUBUNIT"/>
    <property type="match status" value="1"/>
</dbReference>
<evidence type="ECO:0000256" key="2">
    <source>
        <dbReference type="ARBA" id="ARBA00022490"/>
    </source>
</evidence>
<dbReference type="PROSITE" id="PS50082">
    <property type="entry name" value="WD_REPEATS_2"/>
    <property type="match status" value="5"/>
</dbReference>
<feature type="repeat" description="WD" evidence="8">
    <location>
        <begin position="37"/>
        <end position="79"/>
    </location>
</feature>
<dbReference type="InterPro" id="IPR001680">
    <property type="entry name" value="WD40_rpt"/>
</dbReference>
<dbReference type="Proteomes" id="UP000694941">
    <property type="component" value="Unplaced"/>
</dbReference>
<keyword evidence="7" id="KW-0132">Cell division</keyword>
<reference evidence="11" key="1">
    <citation type="submission" date="2025-08" db="UniProtKB">
        <authorList>
            <consortium name="RefSeq"/>
        </authorList>
    </citation>
    <scope>IDENTIFICATION</scope>
    <source>
        <tissue evidence="11">Muscle</tissue>
    </source>
</reference>
<dbReference type="InterPro" id="IPR019775">
    <property type="entry name" value="WD40_repeat_CS"/>
</dbReference>
<keyword evidence="5" id="KW-0677">Repeat</keyword>
<feature type="repeat" description="WD" evidence="8">
    <location>
        <begin position="206"/>
        <end position="247"/>
    </location>
</feature>